<dbReference type="PANTHER" id="PTHR43102:SF2">
    <property type="entry name" value="GAF DOMAIN-CONTAINING PROTEIN"/>
    <property type="match status" value="1"/>
</dbReference>
<dbReference type="EMBL" id="CM000607">
    <property type="protein sequence ID" value="EEC50063.1"/>
    <property type="molecule type" value="Genomic_DNA"/>
</dbReference>
<proteinExistence type="predicted"/>
<dbReference type="InParanoid" id="B7FUX9"/>
<dbReference type="AlphaFoldDB" id="B7FUX9"/>
<dbReference type="GeneID" id="7197894"/>
<name>B7FUX9_PHATC</name>
<reference evidence="3 4" key="1">
    <citation type="journal article" date="2008" name="Nature">
        <title>The Phaeodactylum genome reveals the evolutionary history of diatom genomes.</title>
        <authorList>
            <person name="Bowler C."/>
            <person name="Allen A.E."/>
            <person name="Badger J.H."/>
            <person name="Grimwood J."/>
            <person name="Jabbari K."/>
            <person name="Kuo A."/>
            <person name="Maheswari U."/>
            <person name="Martens C."/>
            <person name="Maumus F."/>
            <person name="Otillar R.P."/>
            <person name="Rayko E."/>
            <person name="Salamov A."/>
            <person name="Vandepoele K."/>
            <person name="Beszteri B."/>
            <person name="Gruber A."/>
            <person name="Heijde M."/>
            <person name="Katinka M."/>
            <person name="Mock T."/>
            <person name="Valentin K."/>
            <person name="Verret F."/>
            <person name="Berges J.A."/>
            <person name="Brownlee C."/>
            <person name="Cadoret J.P."/>
            <person name="Chiovitti A."/>
            <person name="Choi C.J."/>
            <person name="Coesel S."/>
            <person name="De Martino A."/>
            <person name="Detter J.C."/>
            <person name="Durkin C."/>
            <person name="Falciatore A."/>
            <person name="Fournet J."/>
            <person name="Haruta M."/>
            <person name="Huysman M.J."/>
            <person name="Jenkins B.D."/>
            <person name="Jiroutova K."/>
            <person name="Jorgensen R.E."/>
            <person name="Joubert Y."/>
            <person name="Kaplan A."/>
            <person name="Kroger N."/>
            <person name="Kroth P.G."/>
            <person name="La Roche J."/>
            <person name="Lindquist E."/>
            <person name="Lommer M."/>
            <person name="Martin-Jezequel V."/>
            <person name="Lopez P.J."/>
            <person name="Lucas S."/>
            <person name="Mangogna M."/>
            <person name="McGinnis K."/>
            <person name="Medlin L.K."/>
            <person name="Montsant A."/>
            <person name="Oudot-Le Secq M.P."/>
            <person name="Napoli C."/>
            <person name="Obornik M."/>
            <person name="Parker M.S."/>
            <person name="Petit J.L."/>
            <person name="Porcel B.M."/>
            <person name="Poulsen N."/>
            <person name="Robison M."/>
            <person name="Rychlewski L."/>
            <person name="Rynearson T.A."/>
            <person name="Schmutz J."/>
            <person name="Shapiro H."/>
            <person name="Siaut M."/>
            <person name="Stanley M."/>
            <person name="Sussman M.R."/>
            <person name="Taylor A.R."/>
            <person name="Vardi A."/>
            <person name="von Dassow P."/>
            <person name="Vyverman W."/>
            <person name="Willis A."/>
            <person name="Wyrwicz L.S."/>
            <person name="Rokhsar D.S."/>
            <person name="Weissenbach J."/>
            <person name="Armbrust E.V."/>
            <person name="Green B.R."/>
            <person name="Van de Peer Y."/>
            <person name="Grigoriev I.V."/>
        </authorList>
    </citation>
    <scope>NUCLEOTIDE SEQUENCE [LARGE SCALE GENOMIC DNA]</scope>
    <source>
        <strain evidence="3 4">CCAP 1055/1</strain>
    </source>
</reference>
<dbReference type="HOGENOM" id="CLU_505769_0_0_1"/>
<dbReference type="Pfam" id="PF01590">
    <property type="entry name" value="GAF"/>
    <property type="match status" value="1"/>
</dbReference>
<reference evidence="4" key="2">
    <citation type="submission" date="2008-08" db="EMBL/GenBank/DDBJ databases">
        <authorList>
            <consortium name="Diatom Consortium"/>
            <person name="Grigoriev I."/>
            <person name="Grimwood J."/>
            <person name="Kuo A."/>
            <person name="Otillar R.P."/>
            <person name="Salamov A."/>
            <person name="Detter J.C."/>
            <person name="Lindquist E."/>
            <person name="Shapiro H."/>
            <person name="Lucas S."/>
            <person name="Glavina del Rio T."/>
            <person name="Pitluck S."/>
            <person name="Rokhsar D."/>
            <person name="Bowler C."/>
        </authorList>
    </citation>
    <scope>GENOME REANNOTATION</scope>
    <source>
        <strain evidence="4">CCAP 1055/1</strain>
    </source>
</reference>
<evidence type="ECO:0000313" key="3">
    <source>
        <dbReference type="EMBL" id="EEC50063.1"/>
    </source>
</evidence>
<dbReference type="RefSeq" id="XP_002178398.1">
    <property type="nucleotide sequence ID" value="XM_002178362.1"/>
</dbReference>
<gene>
    <name evidence="3" type="ORF">PHATRDRAFT_44688</name>
</gene>
<keyword evidence="4" id="KW-1185">Reference proteome</keyword>
<evidence type="ECO:0000259" key="2">
    <source>
        <dbReference type="Pfam" id="PF01590"/>
    </source>
</evidence>
<dbReference type="PANTHER" id="PTHR43102">
    <property type="entry name" value="SLR1143 PROTEIN"/>
    <property type="match status" value="1"/>
</dbReference>
<evidence type="ECO:0000256" key="1">
    <source>
        <dbReference type="SAM" id="MobiDB-lite"/>
    </source>
</evidence>
<organism evidence="3 4">
    <name type="scientific">Phaeodactylum tricornutum (strain CCAP 1055/1)</name>
    <dbReference type="NCBI Taxonomy" id="556484"/>
    <lineage>
        <taxon>Eukaryota</taxon>
        <taxon>Sar</taxon>
        <taxon>Stramenopiles</taxon>
        <taxon>Ochrophyta</taxon>
        <taxon>Bacillariophyta</taxon>
        <taxon>Bacillariophyceae</taxon>
        <taxon>Bacillariophycidae</taxon>
        <taxon>Naviculales</taxon>
        <taxon>Phaeodactylaceae</taxon>
        <taxon>Phaeodactylum</taxon>
    </lineage>
</organism>
<feature type="compositionally biased region" description="Polar residues" evidence="1">
    <location>
        <begin position="245"/>
        <end position="254"/>
    </location>
</feature>
<feature type="domain" description="GAF" evidence="2">
    <location>
        <begin position="56"/>
        <end position="197"/>
    </location>
</feature>
<dbReference type="SUPFAM" id="SSF55874">
    <property type="entry name" value="ATPase domain of HSP90 chaperone/DNA topoisomerase II/histidine kinase"/>
    <property type="match status" value="1"/>
</dbReference>
<dbReference type="Gene3D" id="3.30.565.10">
    <property type="entry name" value="Histidine kinase-like ATPase, C-terminal domain"/>
    <property type="match status" value="1"/>
</dbReference>
<dbReference type="InterPro" id="IPR029016">
    <property type="entry name" value="GAF-like_dom_sf"/>
</dbReference>
<dbReference type="InterPro" id="IPR036890">
    <property type="entry name" value="HATPase_C_sf"/>
</dbReference>
<accession>B7FUX9</accession>
<dbReference type="SUPFAM" id="SSF55781">
    <property type="entry name" value="GAF domain-like"/>
    <property type="match status" value="1"/>
</dbReference>
<dbReference type="PaxDb" id="2850-Phatr44688"/>
<dbReference type="KEGG" id="pti:PHATRDRAFT_44688"/>
<dbReference type="InterPro" id="IPR003018">
    <property type="entry name" value="GAF"/>
</dbReference>
<dbReference type="OrthoDB" id="303614at2759"/>
<protein>
    <recommendedName>
        <fullName evidence="2">GAF domain-containing protein</fullName>
    </recommendedName>
</protein>
<dbReference type="Gene3D" id="3.30.450.40">
    <property type="match status" value="1"/>
</dbReference>
<dbReference type="Proteomes" id="UP000000759">
    <property type="component" value="Chromosome 4"/>
</dbReference>
<feature type="compositionally biased region" description="Low complexity" evidence="1">
    <location>
        <begin position="212"/>
        <end position="231"/>
    </location>
</feature>
<feature type="region of interest" description="Disordered" evidence="1">
    <location>
        <begin position="204"/>
        <end position="254"/>
    </location>
</feature>
<sequence length="539" mass="60157">MAPPIPTTTTRGRRESAPDWVLTNYDVDTSVPPDVETELRRLRVLQSYDILDREWDTAYDRLAQIAARALQTPTALVGVVDLGRYWRVALHNCNSNIHHSNNHHHRDAPRELPRKQAIASHVILQRQGYLVVMNVGKDSRFVDHPAVRNGTFQFYAGVVLRSPEGYPLGVLAVTDTQPRLHGVSHEQLQTLRDLADALVDLMHTRRRPKGDTGPAAITRPTAPASTTTTTPPSNPPSPTNHTNTKDTNNSSSWGVQRSARFLRQYLAKLNDDSTLENVLTKDQRELLRSSYDAAAFLHGSLLPPEQRQELVRENRPDQVTSVQIASLVQSVELAMDAFPKTVPVRYQIDDEQIPPFVLLVELKIFRSCIALLTSACERTRQGVVCLRVFVQQRTVTQKELVFECEDTGPDVELEQYDDLFDAPLDHTADVGEEDCIRADPHTGKIRKALRCATVPNSRRGHGVHALADFIGSIEGGDYGFRPRETEDFEPHGTGTGSVFWFSIALHTPPATRHGTDAVVPRRPQPWIISSARGHGSLAK</sequence>
<evidence type="ECO:0000313" key="4">
    <source>
        <dbReference type="Proteomes" id="UP000000759"/>
    </source>
</evidence>